<evidence type="ECO:0000313" key="2">
    <source>
        <dbReference type="Proteomes" id="UP001589646"/>
    </source>
</evidence>
<evidence type="ECO:0000313" key="1">
    <source>
        <dbReference type="EMBL" id="MFB9526653.1"/>
    </source>
</evidence>
<comment type="caution">
    <text evidence="1">The sequence shown here is derived from an EMBL/GenBank/DDBJ whole genome shotgun (WGS) entry which is preliminary data.</text>
</comment>
<sequence length="50" mass="5324">MQAAIPHLLAGGPHTLAAAGLDDPDRFARDLLDAVYGRAEARSEKYAHGH</sequence>
<gene>
    <name evidence="1" type="ORF">ACFFRN_08520</name>
</gene>
<accession>A0ABV5PTV4</accession>
<keyword evidence="2" id="KW-1185">Reference proteome</keyword>
<protein>
    <recommendedName>
        <fullName evidence="3">TetR family transcriptional regulator</fullName>
    </recommendedName>
</protein>
<reference evidence="1 2" key="1">
    <citation type="submission" date="2024-09" db="EMBL/GenBank/DDBJ databases">
        <authorList>
            <person name="Sun Q."/>
            <person name="Mori K."/>
        </authorList>
    </citation>
    <scope>NUCLEOTIDE SEQUENCE [LARGE SCALE GENOMIC DNA]</scope>
    <source>
        <strain evidence="1 2">JCM 3323</strain>
    </source>
</reference>
<organism evidence="1 2">
    <name type="scientific">Nonomuraea roseola</name>
    <dbReference type="NCBI Taxonomy" id="46179"/>
    <lineage>
        <taxon>Bacteria</taxon>
        <taxon>Bacillati</taxon>
        <taxon>Actinomycetota</taxon>
        <taxon>Actinomycetes</taxon>
        <taxon>Streptosporangiales</taxon>
        <taxon>Streptosporangiaceae</taxon>
        <taxon>Nonomuraea</taxon>
    </lineage>
</organism>
<dbReference type="EMBL" id="JBHMCE010000002">
    <property type="protein sequence ID" value="MFB9526653.1"/>
    <property type="molecule type" value="Genomic_DNA"/>
</dbReference>
<proteinExistence type="predicted"/>
<dbReference type="Proteomes" id="UP001589646">
    <property type="component" value="Unassembled WGS sequence"/>
</dbReference>
<dbReference type="RefSeq" id="WP_346120270.1">
    <property type="nucleotide sequence ID" value="NZ_BAAAXC010000011.1"/>
</dbReference>
<evidence type="ECO:0008006" key="3">
    <source>
        <dbReference type="Google" id="ProtNLM"/>
    </source>
</evidence>
<name>A0ABV5PTV4_9ACTN</name>